<keyword evidence="2" id="KW-1185">Reference proteome</keyword>
<dbReference type="Proteomes" id="UP000078046">
    <property type="component" value="Unassembled WGS sequence"/>
</dbReference>
<protein>
    <submittedName>
        <fullName evidence="1">Uncharacterized protein</fullName>
    </submittedName>
</protein>
<organism evidence="1 2">
    <name type="scientific">Intoshia linei</name>
    <dbReference type="NCBI Taxonomy" id="1819745"/>
    <lineage>
        <taxon>Eukaryota</taxon>
        <taxon>Metazoa</taxon>
        <taxon>Spiralia</taxon>
        <taxon>Lophotrochozoa</taxon>
        <taxon>Mesozoa</taxon>
        <taxon>Orthonectida</taxon>
        <taxon>Rhopaluridae</taxon>
        <taxon>Intoshia</taxon>
    </lineage>
</organism>
<sequence length="220" mass="25329">MVKILDIPNYKILTDHDRLAGADGREKKCYGKMLMDCGNMKNVELHITDTVNIIGCKALIESGAITIHPVDLNFKYNWKKNNEISPKKKVIRTLDKIQPNISFINPEFVYLTHKYNQIFAKTPGKCTFEINHSIKLPDETKSVRGPEIDKPTSNEQSNDVEICEAIQHLLTDRKISKGNYLNKLSKRLSVQNNKLYLRRKRYIVPIVSKGIIEKKSNNYI</sequence>
<gene>
    <name evidence="1" type="ORF">A3Q56_06901</name>
</gene>
<dbReference type="EMBL" id="LWCA01001315">
    <property type="protein sequence ID" value="OAF65396.1"/>
    <property type="molecule type" value="Genomic_DNA"/>
</dbReference>
<evidence type="ECO:0000313" key="2">
    <source>
        <dbReference type="Proteomes" id="UP000078046"/>
    </source>
</evidence>
<proteinExistence type="predicted"/>
<reference evidence="1 2" key="1">
    <citation type="submission" date="2016-04" db="EMBL/GenBank/DDBJ databases">
        <title>The genome of Intoshia linei affirms orthonectids as highly simplified spiralians.</title>
        <authorList>
            <person name="Mikhailov K.V."/>
            <person name="Slusarev G.S."/>
            <person name="Nikitin M.A."/>
            <person name="Logacheva M.D."/>
            <person name="Penin A."/>
            <person name="Aleoshin V."/>
            <person name="Panchin Y.V."/>
        </authorList>
    </citation>
    <scope>NUCLEOTIDE SEQUENCE [LARGE SCALE GENOMIC DNA]</scope>
    <source>
        <strain evidence="1">Intl2013</strain>
        <tissue evidence="1">Whole animal</tissue>
    </source>
</reference>
<accession>A0A177ATR2</accession>
<comment type="caution">
    <text evidence="1">The sequence shown here is derived from an EMBL/GenBank/DDBJ whole genome shotgun (WGS) entry which is preliminary data.</text>
</comment>
<dbReference type="AlphaFoldDB" id="A0A177ATR2"/>
<name>A0A177ATR2_9BILA</name>
<evidence type="ECO:0000313" key="1">
    <source>
        <dbReference type="EMBL" id="OAF65396.1"/>
    </source>
</evidence>